<dbReference type="InParanoid" id="A0A2V0P163"/>
<dbReference type="AlphaFoldDB" id="A0A2V0P163"/>
<reference evidence="1 2" key="1">
    <citation type="journal article" date="2018" name="Sci. Rep.">
        <title>Raphidocelis subcapitata (=Pseudokirchneriella subcapitata) provides an insight into genome evolution and environmental adaptations in the Sphaeropleales.</title>
        <authorList>
            <person name="Suzuki S."/>
            <person name="Yamaguchi H."/>
            <person name="Nakajima N."/>
            <person name="Kawachi M."/>
        </authorList>
    </citation>
    <scope>NUCLEOTIDE SEQUENCE [LARGE SCALE GENOMIC DNA]</scope>
    <source>
        <strain evidence="1 2">NIES-35</strain>
    </source>
</reference>
<sequence>MARRQAELEALLRGTLAEKQAAVDRLARDREALLVRLTALSLTARCQIEVSRHYAALGAPHGSFGEGRVASMQLAADDAGGALAVAAGGGSASSGAAAEAGNELLADLPHLAPGASLLDLEGVTREEVEWYRRMSLADLKAHWRTLVEEGRPLLFGQSGAAGRAPASAAAATSAVGRSCGSNASGSGSAGEGRAQQERLADLGRRMSSVLALVSLHNIEVYMRFVVTRTDGDEVVSGDADAGLAHWEAVLRGVRYTRTQAVLICRVCNNFFEQLAPLRAERAELSRAFAAAPPAGAGPPPLGGGGGAGPDCPNWPPHGDAAEVLARIEENTACERATICLVAQVARALNTPAQCARIWVLAYPYPVHMTVCISVLEHDLKFRPETFVATVD</sequence>
<dbReference type="EMBL" id="BDRX01000025">
    <property type="protein sequence ID" value="GBF91583.1"/>
    <property type="molecule type" value="Genomic_DNA"/>
</dbReference>
<evidence type="ECO:0000313" key="2">
    <source>
        <dbReference type="Proteomes" id="UP000247498"/>
    </source>
</evidence>
<keyword evidence="2" id="KW-1185">Reference proteome</keyword>
<comment type="caution">
    <text evidence="1">The sequence shown here is derived from an EMBL/GenBank/DDBJ whole genome shotgun (WGS) entry which is preliminary data.</text>
</comment>
<protein>
    <submittedName>
        <fullName evidence="1">Uncharacterized protein</fullName>
    </submittedName>
</protein>
<organism evidence="1 2">
    <name type="scientific">Raphidocelis subcapitata</name>
    <dbReference type="NCBI Taxonomy" id="307507"/>
    <lineage>
        <taxon>Eukaryota</taxon>
        <taxon>Viridiplantae</taxon>
        <taxon>Chlorophyta</taxon>
        <taxon>core chlorophytes</taxon>
        <taxon>Chlorophyceae</taxon>
        <taxon>CS clade</taxon>
        <taxon>Sphaeropleales</taxon>
        <taxon>Selenastraceae</taxon>
        <taxon>Raphidocelis</taxon>
    </lineage>
</organism>
<proteinExistence type="predicted"/>
<evidence type="ECO:0000313" key="1">
    <source>
        <dbReference type="EMBL" id="GBF91583.1"/>
    </source>
</evidence>
<name>A0A2V0P163_9CHLO</name>
<gene>
    <name evidence="1" type="ORF">Rsub_04323</name>
</gene>
<accession>A0A2V0P163</accession>
<dbReference type="Proteomes" id="UP000247498">
    <property type="component" value="Unassembled WGS sequence"/>
</dbReference>
<dbReference type="STRING" id="307507.A0A2V0P163"/>